<evidence type="ECO:0000256" key="3">
    <source>
        <dbReference type="ARBA" id="ARBA00023136"/>
    </source>
</evidence>
<reference evidence="6" key="4">
    <citation type="submission" date="2023-01" db="EMBL/GenBank/DDBJ databases">
        <title>Draft genome sequence of Aliivibrio sifiae strain NBRC 105001.</title>
        <authorList>
            <person name="Sun Q."/>
            <person name="Mori K."/>
        </authorList>
    </citation>
    <scope>NUCLEOTIDE SEQUENCE</scope>
    <source>
        <strain evidence="6">NBRC 105001</strain>
    </source>
</reference>
<evidence type="ECO:0000256" key="2">
    <source>
        <dbReference type="ARBA" id="ARBA00022729"/>
    </source>
</evidence>
<proteinExistence type="predicted"/>
<dbReference type="PANTHER" id="PTHR34501:SF2">
    <property type="entry name" value="OUTER MEMBRANE PORIN F-RELATED"/>
    <property type="match status" value="1"/>
</dbReference>
<keyword evidence="9" id="KW-1185">Reference proteome</keyword>
<keyword evidence="3" id="KW-0472">Membrane</keyword>
<dbReference type="Pfam" id="PF13609">
    <property type="entry name" value="Porin_4"/>
    <property type="match status" value="1"/>
</dbReference>
<organism evidence="7 8">
    <name type="scientific">Aliivibrio sifiae</name>
    <dbReference type="NCBI Taxonomy" id="566293"/>
    <lineage>
        <taxon>Bacteria</taxon>
        <taxon>Pseudomonadati</taxon>
        <taxon>Pseudomonadota</taxon>
        <taxon>Gammaproteobacteria</taxon>
        <taxon>Vibrionales</taxon>
        <taxon>Vibrionaceae</taxon>
        <taxon>Aliivibrio</taxon>
    </lineage>
</organism>
<name>A0A2S7XK76_9GAMM</name>
<evidence type="ECO:0000313" key="6">
    <source>
        <dbReference type="EMBL" id="GLR75212.1"/>
    </source>
</evidence>
<dbReference type="EMBL" id="BSOU01000005">
    <property type="protein sequence ID" value="GLR75212.1"/>
    <property type="molecule type" value="Genomic_DNA"/>
</dbReference>
<dbReference type="Gene3D" id="2.40.160.10">
    <property type="entry name" value="Porin"/>
    <property type="match status" value="1"/>
</dbReference>
<feature type="chain" id="PRO_5015739415" evidence="4">
    <location>
        <begin position="21"/>
        <end position="319"/>
    </location>
</feature>
<dbReference type="InterPro" id="IPR023614">
    <property type="entry name" value="Porin_dom_sf"/>
</dbReference>
<dbReference type="OrthoDB" id="6213950at2"/>
<dbReference type="InterPro" id="IPR033900">
    <property type="entry name" value="Gram_neg_porin_domain"/>
</dbReference>
<reference evidence="9" key="3">
    <citation type="journal article" date="2019" name="Int. J. Syst. Evol. Microbiol.">
        <title>The Global Catalogue of Microorganisms (GCM) 10K type strain sequencing project: providing services to taxonomists for standard genome sequencing and annotation.</title>
        <authorList>
            <consortium name="The Broad Institute Genomics Platform"/>
            <consortium name="The Broad Institute Genome Sequencing Center for Infectious Disease"/>
            <person name="Wu L."/>
            <person name="Ma J."/>
        </authorList>
    </citation>
    <scope>NUCLEOTIDE SEQUENCE [LARGE SCALE GENOMIC DNA]</scope>
    <source>
        <strain evidence="9">NBRC 105001</strain>
    </source>
</reference>
<dbReference type="RefSeq" id="WP_105063229.1">
    <property type="nucleotide sequence ID" value="NZ_BSOU01000005.1"/>
</dbReference>
<keyword evidence="2 4" id="KW-0732">Signal</keyword>
<dbReference type="Proteomes" id="UP001156660">
    <property type="component" value="Unassembled WGS sequence"/>
</dbReference>
<evidence type="ECO:0000313" key="7">
    <source>
        <dbReference type="EMBL" id="PQJ93782.1"/>
    </source>
</evidence>
<sequence length="319" mass="34244">MKKTLVALSVLAASAGSAQAFEVYNQDGVTVGLHGDIEVVYKNALDSSSYQQEIQDADFGFDVRYAINDEVSFGGYWEFDGASGDVTKGKSTSAEVGDTYVALYSQSYGSVKVGRTCSALDDAGIGSDYQFGIKTFFSGDEAYCGDEMLRYDLDTESFYMTAAFVQDKNGSESIADDGQHADLKLGYRVADFDFTAFVGNSDLDSGSTEMLTALEARFAGIEDINLSAGFYSLDKERKVLEDMKTNTIALAADYTMADWLFAAGYSFSSDDTKGSDDVQTWYVNGGYALAPNTTAYAEVGGNDVKDSEIGLAVGVKASF</sequence>
<evidence type="ECO:0000259" key="5">
    <source>
        <dbReference type="Pfam" id="PF13609"/>
    </source>
</evidence>
<gene>
    <name evidence="6" type="primary">ompU_1</name>
    <name evidence="7" type="ORF">BTO23_06745</name>
    <name evidence="6" type="ORF">GCM10007855_20860</name>
</gene>
<dbReference type="GO" id="GO:0009279">
    <property type="term" value="C:cell outer membrane"/>
    <property type="evidence" value="ECO:0007669"/>
    <property type="project" value="UniProtKB-SubCell"/>
</dbReference>
<accession>A0A2S7XK76</accession>
<evidence type="ECO:0000256" key="4">
    <source>
        <dbReference type="SAM" id="SignalP"/>
    </source>
</evidence>
<evidence type="ECO:0000313" key="8">
    <source>
        <dbReference type="Proteomes" id="UP000239273"/>
    </source>
</evidence>
<dbReference type="GO" id="GO:0015288">
    <property type="term" value="F:porin activity"/>
    <property type="evidence" value="ECO:0007669"/>
    <property type="project" value="InterPro"/>
</dbReference>
<dbReference type="EMBL" id="MSCP01000001">
    <property type="protein sequence ID" value="PQJ93782.1"/>
    <property type="molecule type" value="Genomic_DNA"/>
</dbReference>
<protein>
    <submittedName>
        <fullName evidence="6">Outer membrane protein U</fullName>
    </submittedName>
</protein>
<feature type="signal peptide" evidence="4">
    <location>
        <begin position="1"/>
        <end position="20"/>
    </location>
</feature>
<reference evidence="6" key="1">
    <citation type="journal article" date="2014" name="Int. J. Syst. Evol. Microbiol.">
        <title>Complete genome of a new Firmicutes species belonging to the dominant human colonic microbiota ('Ruminococcus bicirculans') reveals two chromosomes and a selective capacity to utilize plant glucans.</title>
        <authorList>
            <consortium name="NISC Comparative Sequencing Program"/>
            <person name="Wegmann U."/>
            <person name="Louis P."/>
            <person name="Goesmann A."/>
            <person name="Henrissat B."/>
            <person name="Duncan S.H."/>
            <person name="Flint H.J."/>
        </authorList>
    </citation>
    <scope>NUCLEOTIDE SEQUENCE</scope>
    <source>
        <strain evidence="6">NBRC 105001</strain>
    </source>
</reference>
<dbReference type="Proteomes" id="UP000239273">
    <property type="component" value="Unassembled WGS sequence"/>
</dbReference>
<evidence type="ECO:0000256" key="1">
    <source>
        <dbReference type="ARBA" id="ARBA00004571"/>
    </source>
</evidence>
<dbReference type="PANTHER" id="PTHR34501">
    <property type="entry name" value="PROTEIN YDDL-RELATED"/>
    <property type="match status" value="1"/>
</dbReference>
<feature type="domain" description="Porin" evidence="5">
    <location>
        <begin position="7"/>
        <end position="306"/>
    </location>
</feature>
<evidence type="ECO:0000313" key="9">
    <source>
        <dbReference type="Proteomes" id="UP001156660"/>
    </source>
</evidence>
<dbReference type="AlphaFoldDB" id="A0A2S7XK76"/>
<comment type="subcellular location">
    <subcellularLocation>
        <location evidence="1">Cell outer membrane</location>
        <topology evidence="1">Multi-pass membrane protein</topology>
    </subcellularLocation>
</comment>
<reference evidence="7 8" key="2">
    <citation type="submission" date="2016-12" db="EMBL/GenBank/DDBJ databases">
        <title>Diversity of luminous bacteria.</title>
        <authorList>
            <person name="Yoshizawa S."/>
            <person name="Kogure K."/>
        </authorList>
    </citation>
    <scope>NUCLEOTIDE SEQUENCE [LARGE SCALE GENOMIC DNA]</scope>
    <source>
        <strain evidence="7 8">NBRC 105001</strain>
    </source>
</reference>
<dbReference type="InterPro" id="IPR050298">
    <property type="entry name" value="Gram-neg_bact_OMP"/>
</dbReference>
<dbReference type="SUPFAM" id="SSF56935">
    <property type="entry name" value="Porins"/>
    <property type="match status" value="1"/>
</dbReference>
<comment type="caution">
    <text evidence="7">The sequence shown here is derived from an EMBL/GenBank/DDBJ whole genome shotgun (WGS) entry which is preliminary data.</text>
</comment>